<evidence type="ECO:0000256" key="3">
    <source>
        <dbReference type="ARBA" id="ARBA00022691"/>
    </source>
</evidence>
<evidence type="ECO:0000313" key="4">
    <source>
        <dbReference type="EMBL" id="RZS61750.1"/>
    </source>
</evidence>
<dbReference type="InterPro" id="IPR002935">
    <property type="entry name" value="SAM_O-MeTrfase"/>
</dbReference>
<dbReference type="InterPro" id="IPR029063">
    <property type="entry name" value="SAM-dependent_MTases_sf"/>
</dbReference>
<keyword evidence="5" id="KW-1185">Reference proteome</keyword>
<dbReference type="PANTHER" id="PTHR10509">
    <property type="entry name" value="O-METHYLTRANSFERASE-RELATED"/>
    <property type="match status" value="1"/>
</dbReference>
<dbReference type="EMBL" id="SGWX01000001">
    <property type="protein sequence ID" value="RZS61750.1"/>
    <property type="molecule type" value="Genomic_DNA"/>
</dbReference>
<dbReference type="Proteomes" id="UP000293852">
    <property type="component" value="Unassembled WGS sequence"/>
</dbReference>
<dbReference type="Pfam" id="PF01596">
    <property type="entry name" value="Methyltransf_3"/>
    <property type="match status" value="1"/>
</dbReference>
<evidence type="ECO:0000256" key="1">
    <source>
        <dbReference type="ARBA" id="ARBA00022603"/>
    </source>
</evidence>
<comment type="caution">
    <text evidence="4">The sequence shown here is derived from an EMBL/GenBank/DDBJ whole genome shotgun (WGS) entry which is preliminary data.</text>
</comment>
<evidence type="ECO:0000256" key="2">
    <source>
        <dbReference type="ARBA" id="ARBA00022679"/>
    </source>
</evidence>
<protein>
    <submittedName>
        <fullName evidence="4">Putative O-methyltransferase YrrM</fullName>
    </submittedName>
</protein>
<dbReference type="OrthoDB" id="4774874at2"/>
<dbReference type="RefSeq" id="WP_130414678.1">
    <property type="nucleotide sequence ID" value="NZ_SGWX01000001.1"/>
</dbReference>
<dbReference type="GO" id="GO:0008171">
    <property type="term" value="F:O-methyltransferase activity"/>
    <property type="evidence" value="ECO:0007669"/>
    <property type="project" value="InterPro"/>
</dbReference>
<keyword evidence="2 4" id="KW-0808">Transferase</keyword>
<evidence type="ECO:0000313" key="5">
    <source>
        <dbReference type="Proteomes" id="UP000293852"/>
    </source>
</evidence>
<organism evidence="4 5">
    <name type="scientific">Xylanimonas ulmi</name>
    <dbReference type="NCBI Taxonomy" id="228973"/>
    <lineage>
        <taxon>Bacteria</taxon>
        <taxon>Bacillati</taxon>
        <taxon>Actinomycetota</taxon>
        <taxon>Actinomycetes</taxon>
        <taxon>Micrococcales</taxon>
        <taxon>Promicromonosporaceae</taxon>
        <taxon>Xylanimonas</taxon>
    </lineage>
</organism>
<keyword evidence="3" id="KW-0949">S-adenosyl-L-methionine</keyword>
<name>A0A4V2EY49_9MICO</name>
<dbReference type="Gene3D" id="3.40.50.150">
    <property type="entry name" value="Vaccinia Virus protein VP39"/>
    <property type="match status" value="1"/>
</dbReference>
<dbReference type="SUPFAM" id="SSF53335">
    <property type="entry name" value="S-adenosyl-L-methionine-dependent methyltransferases"/>
    <property type="match status" value="1"/>
</dbReference>
<dbReference type="PROSITE" id="PS51682">
    <property type="entry name" value="SAM_OMT_I"/>
    <property type="match status" value="1"/>
</dbReference>
<reference evidence="4 5" key="1">
    <citation type="submission" date="2019-02" db="EMBL/GenBank/DDBJ databases">
        <title>Sequencing the genomes of 1000 actinobacteria strains.</title>
        <authorList>
            <person name="Klenk H.-P."/>
        </authorList>
    </citation>
    <scope>NUCLEOTIDE SEQUENCE [LARGE SCALE GENOMIC DNA]</scope>
    <source>
        <strain evidence="4 5">DSM 16932</strain>
    </source>
</reference>
<dbReference type="GO" id="GO:0032259">
    <property type="term" value="P:methylation"/>
    <property type="evidence" value="ECO:0007669"/>
    <property type="project" value="UniProtKB-KW"/>
</dbReference>
<accession>A0A4V2EY49</accession>
<keyword evidence="1 4" id="KW-0489">Methyltransferase</keyword>
<dbReference type="InterPro" id="IPR050362">
    <property type="entry name" value="Cation-dep_OMT"/>
</dbReference>
<proteinExistence type="predicted"/>
<dbReference type="GO" id="GO:0008757">
    <property type="term" value="F:S-adenosylmethionine-dependent methyltransferase activity"/>
    <property type="evidence" value="ECO:0007669"/>
    <property type="project" value="TreeGrafter"/>
</dbReference>
<dbReference type="AlphaFoldDB" id="A0A4V2EY49"/>
<gene>
    <name evidence="4" type="ORF">EV386_2061</name>
</gene>
<dbReference type="PANTHER" id="PTHR10509:SF85">
    <property type="entry name" value="O-METHYLTRANSFERASE RV1220C-RELATED"/>
    <property type="match status" value="1"/>
</dbReference>
<sequence length="219" mass="22678">MPAPADLTAHDRTASWLYAEGFVPEDEALLAARERAAELGCRAVSAGVGALLSVLAAALHARAAVEVGAGAGVASLWLLRGMPDDGVLTTIDSEREHLRAARIAFDDAGLAPRRTRTIPGRPADVLPRLADAAYDLVLLGGDPAMSGDHLDDAVRLLRPGGMLAVDGALHGGQVADPARRDEVTTAVRALGRAVRADERLICGLAPVGDGLLLATRRPA</sequence>